<gene>
    <name evidence="3" type="ORF">GX656_00205</name>
</gene>
<keyword evidence="1" id="KW-0812">Transmembrane</keyword>
<feature type="domain" description="7 transmembrane helices usually fused to an inactive transglutaminase" evidence="2">
    <location>
        <begin position="19"/>
        <end position="213"/>
    </location>
</feature>
<feature type="transmembrane region" description="Helical" evidence="1">
    <location>
        <begin position="124"/>
        <end position="141"/>
    </location>
</feature>
<keyword evidence="1" id="KW-1133">Transmembrane helix</keyword>
<sequence>MYYSTFTQWILEHGVPEKTLELFLAITIVATIVSIFRYLFGTKSYGIYAPILLAIAYSYTGLKYGLAITFMVITVSLLSHLVLKKIRMHYITRIAINYCLLSIALVSFIILIDELGLGLENMSTVPPLALISIAALSDFFTKQFVQKSSKSSFTALFGTVLIATAGWFVITRDYISNYVINNLWLIPLLIFANLIIGQFKGLRLKDYFRFKSVIKENDTKK</sequence>
<evidence type="ECO:0000313" key="4">
    <source>
        <dbReference type="Proteomes" id="UP000545876"/>
    </source>
</evidence>
<evidence type="ECO:0000256" key="1">
    <source>
        <dbReference type="SAM" id="Phobius"/>
    </source>
</evidence>
<feature type="transmembrane region" description="Helical" evidence="1">
    <location>
        <begin position="153"/>
        <end position="170"/>
    </location>
</feature>
<evidence type="ECO:0000313" key="3">
    <source>
        <dbReference type="EMBL" id="NLD25054.1"/>
    </source>
</evidence>
<dbReference type="Pfam" id="PF14402">
    <property type="entry name" value="7TM_transglut"/>
    <property type="match status" value="1"/>
</dbReference>
<protein>
    <recommendedName>
        <fullName evidence="2">7 transmembrane helices usually fused to an inactive transglutaminase domain-containing protein</fullName>
    </recommendedName>
</protein>
<feature type="transmembrane region" description="Helical" evidence="1">
    <location>
        <begin position="66"/>
        <end position="83"/>
    </location>
</feature>
<accession>A0A847D013</accession>
<proteinExistence type="predicted"/>
<dbReference type="AlphaFoldDB" id="A0A847D013"/>
<comment type="caution">
    <text evidence="3">The sequence shown here is derived from an EMBL/GenBank/DDBJ whole genome shotgun (WGS) entry which is preliminary data.</text>
</comment>
<name>A0A847D013_9BACT</name>
<feature type="transmembrane region" description="Helical" evidence="1">
    <location>
        <begin position="20"/>
        <end position="40"/>
    </location>
</feature>
<organism evidence="3 4">
    <name type="scientific">Candidatus Dojkabacteria bacterium</name>
    <dbReference type="NCBI Taxonomy" id="2099670"/>
    <lineage>
        <taxon>Bacteria</taxon>
        <taxon>Candidatus Dojkabacteria</taxon>
    </lineage>
</organism>
<dbReference type="Proteomes" id="UP000545876">
    <property type="component" value="Unassembled WGS sequence"/>
</dbReference>
<feature type="transmembrane region" description="Helical" evidence="1">
    <location>
        <begin position="95"/>
        <end position="112"/>
    </location>
</feature>
<keyword evidence="1" id="KW-0472">Membrane</keyword>
<dbReference type="InterPro" id="IPR025840">
    <property type="entry name" value="7TM_transglut"/>
</dbReference>
<reference evidence="3 4" key="1">
    <citation type="journal article" date="2020" name="Biotechnol. Biofuels">
        <title>New insights from the biogas microbiome by comprehensive genome-resolved metagenomics of nearly 1600 species originating from multiple anaerobic digesters.</title>
        <authorList>
            <person name="Campanaro S."/>
            <person name="Treu L."/>
            <person name="Rodriguez-R L.M."/>
            <person name="Kovalovszki A."/>
            <person name="Ziels R.M."/>
            <person name="Maus I."/>
            <person name="Zhu X."/>
            <person name="Kougias P.G."/>
            <person name="Basile A."/>
            <person name="Luo G."/>
            <person name="Schluter A."/>
            <person name="Konstantinidis K.T."/>
            <person name="Angelidaki I."/>
        </authorList>
    </citation>
    <scope>NUCLEOTIDE SEQUENCE [LARGE SCALE GENOMIC DNA]</scope>
    <source>
        <strain evidence="3">AS06rmzACSIP_65</strain>
    </source>
</reference>
<dbReference type="EMBL" id="JAAZBX010000001">
    <property type="protein sequence ID" value="NLD25054.1"/>
    <property type="molecule type" value="Genomic_DNA"/>
</dbReference>
<feature type="transmembrane region" description="Helical" evidence="1">
    <location>
        <begin position="182"/>
        <end position="202"/>
    </location>
</feature>
<evidence type="ECO:0000259" key="2">
    <source>
        <dbReference type="Pfam" id="PF14402"/>
    </source>
</evidence>